<name>A0A6A6MES2_HEVBR</name>
<dbReference type="Pfam" id="PF01565">
    <property type="entry name" value="FAD_binding_4"/>
    <property type="match status" value="1"/>
</dbReference>
<comment type="caution">
    <text evidence="2">The sequence shown here is derived from an EMBL/GenBank/DDBJ whole genome shotgun (WGS) entry which is preliminary data.</text>
</comment>
<dbReference type="SUPFAM" id="SSF56176">
    <property type="entry name" value="FAD-binding/transporter-associated domain-like"/>
    <property type="match status" value="1"/>
</dbReference>
<dbReference type="PANTHER" id="PTHR32448">
    <property type="entry name" value="OS08G0158400 PROTEIN"/>
    <property type="match status" value="1"/>
</dbReference>
<dbReference type="Gene3D" id="3.30.43.10">
    <property type="entry name" value="Uridine Diphospho-n-acetylenolpyruvylglucosamine Reductase, domain 2"/>
    <property type="match status" value="1"/>
</dbReference>
<dbReference type="Proteomes" id="UP000467840">
    <property type="component" value="Chromosome 14"/>
</dbReference>
<evidence type="ECO:0000313" key="3">
    <source>
        <dbReference type="Proteomes" id="UP000467840"/>
    </source>
</evidence>
<feature type="domain" description="FAD linked oxidase N-terminal" evidence="1">
    <location>
        <begin position="100"/>
        <end position="169"/>
    </location>
</feature>
<organism evidence="2 3">
    <name type="scientific">Hevea brasiliensis</name>
    <name type="common">Para rubber tree</name>
    <name type="synonym">Siphonia brasiliensis</name>
    <dbReference type="NCBI Taxonomy" id="3981"/>
    <lineage>
        <taxon>Eukaryota</taxon>
        <taxon>Viridiplantae</taxon>
        <taxon>Streptophyta</taxon>
        <taxon>Embryophyta</taxon>
        <taxon>Tracheophyta</taxon>
        <taxon>Spermatophyta</taxon>
        <taxon>Magnoliopsida</taxon>
        <taxon>eudicotyledons</taxon>
        <taxon>Gunneridae</taxon>
        <taxon>Pentapetalae</taxon>
        <taxon>rosids</taxon>
        <taxon>fabids</taxon>
        <taxon>Malpighiales</taxon>
        <taxon>Euphorbiaceae</taxon>
        <taxon>Crotonoideae</taxon>
        <taxon>Micrandreae</taxon>
        <taxon>Hevea</taxon>
    </lineage>
</organism>
<dbReference type="EMBL" id="JAAGAX010000006">
    <property type="protein sequence ID" value="KAF2310736.1"/>
    <property type="molecule type" value="Genomic_DNA"/>
</dbReference>
<dbReference type="InterPro" id="IPR016169">
    <property type="entry name" value="FAD-bd_PCMH_sub2"/>
</dbReference>
<gene>
    <name evidence="2" type="ORF">GH714_016800</name>
</gene>
<proteinExistence type="predicted"/>
<evidence type="ECO:0000259" key="1">
    <source>
        <dbReference type="Pfam" id="PF01565"/>
    </source>
</evidence>
<protein>
    <recommendedName>
        <fullName evidence="1">FAD linked oxidase N-terminal domain-containing protein</fullName>
    </recommendedName>
</protein>
<dbReference type="Gene3D" id="3.40.462.20">
    <property type="match status" value="1"/>
</dbReference>
<dbReference type="InterPro" id="IPR036318">
    <property type="entry name" value="FAD-bd_PCMH-like_sf"/>
</dbReference>
<dbReference type="GO" id="GO:0050660">
    <property type="term" value="F:flavin adenine dinucleotide binding"/>
    <property type="evidence" value="ECO:0007669"/>
    <property type="project" value="InterPro"/>
</dbReference>
<accession>A0A6A6MES2</accession>
<evidence type="ECO:0000313" key="2">
    <source>
        <dbReference type="EMBL" id="KAF2310736.1"/>
    </source>
</evidence>
<keyword evidence="3" id="KW-1185">Reference proteome</keyword>
<dbReference type="InterPro" id="IPR006094">
    <property type="entry name" value="Oxid_FAD_bind_N"/>
</dbReference>
<dbReference type="InterPro" id="IPR016167">
    <property type="entry name" value="FAD-bd_PCMH_sub1"/>
</dbReference>
<dbReference type="Gene3D" id="3.30.465.10">
    <property type="match status" value="1"/>
</dbReference>
<sequence length="391" mass="43357">MGAASALGSGSAHGGRETFLQCLLDHSHPSHPISTAIYTPNNASYSSVLQSYIRNLRFNMSTTPKPLLILTALHESHFQAAIVCARMHGLQMKIRSGGHDYETETACVQAGATLGEVYHRIAEKSKVHGFPAGVCPKFGVGGHFSGGGYGNMMRKYGLSVDNIIDAQLVVEELAFVVLAYKIKIVRVPELVTVFLVRRTLEQNATGIVCRWHKLDEDLFIRLVLDVVNGSQSDGKTIRATFRAPFLGDSARLLSVMKSSFPELGLVQYDCIEMTWLESVLYWTEFPIGTPTKALLSRTPQVPALTLNPYGGKMGQVPATATPFPHRAGNLWKTQYATNWNQDGKEQANHHIELTRKLYNYMTPFVSKNPRKAFLNYRDLDLGINHNGKESY</sequence>
<dbReference type="AlphaFoldDB" id="A0A6A6MES2"/>
<reference evidence="2 3" key="1">
    <citation type="journal article" date="2020" name="Mol. Plant">
        <title>The Chromosome-Based Rubber Tree Genome Provides New Insights into Spurge Genome Evolution and Rubber Biosynthesis.</title>
        <authorList>
            <person name="Liu J."/>
            <person name="Shi C."/>
            <person name="Shi C.C."/>
            <person name="Li W."/>
            <person name="Zhang Q.J."/>
            <person name="Zhang Y."/>
            <person name="Li K."/>
            <person name="Lu H.F."/>
            <person name="Shi C."/>
            <person name="Zhu S.T."/>
            <person name="Xiao Z.Y."/>
            <person name="Nan H."/>
            <person name="Yue Y."/>
            <person name="Zhu X.G."/>
            <person name="Wu Y."/>
            <person name="Hong X.N."/>
            <person name="Fan G.Y."/>
            <person name="Tong Y."/>
            <person name="Zhang D."/>
            <person name="Mao C.L."/>
            <person name="Liu Y.L."/>
            <person name="Hao S.J."/>
            <person name="Liu W.Q."/>
            <person name="Lv M.Q."/>
            <person name="Zhang H.B."/>
            <person name="Liu Y."/>
            <person name="Hu-Tang G.R."/>
            <person name="Wang J.P."/>
            <person name="Wang J.H."/>
            <person name="Sun Y.H."/>
            <person name="Ni S.B."/>
            <person name="Chen W.B."/>
            <person name="Zhang X.C."/>
            <person name="Jiao Y.N."/>
            <person name="Eichler E.E."/>
            <person name="Li G.H."/>
            <person name="Liu X."/>
            <person name="Gao L.Z."/>
        </authorList>
    </citation>
    <scope>NUCLEOTIDE SEQUENCE [LARGE SCALE GENOMIC DNA]</scope>
    <source>
        <strain evidence="3">cv. GT1</strain>
        <tissue evidence="2">Leaf</tissue>
    </source>
</reference>